<name>A0A3A5L5P2_9GAMM</name>
<dbReference type="Proteomes" id="UP000270757">
    <property type="component" value="Unassembled WGS sequence"/>
</dbReference>
<sequence>MKPTNEICQSSIDIISINHLARIAITPGNVFQCLFGYFSDGFFLLMTIFHDKPHNADTIQL</sequence>
<comment type="caution">
    <text evidence="1">The sequence shown here is derived from an EMBL/GenBank/DDBJ whole genome shotgun (WGS) entry which is preliminary data.</text>
</comment>
<proteinExistence type="predicted"/>
<gene>
    <name evidence="1" type="ORF">D6J04_03575</name>
</gene>
<accession>A0A3A5L5P2</accession>
<protein>
    <submittedName>
        <fullName evidence="1">Uncharacterized protein</fullName>
    </submittedName>
</protein>
<evidence type="ECO:0000313" key="2">
    <source>
        <dbReference type="Proteomes" id="UP000270757"/>
    </source>
</evidence>
<evidence type="ECO:0000313" key="1">
    <source>
        <dbReference type="EMBL" id="RJT48188.1"/>
    </source>
</evidence>
<dbReference type="AlphaFoldDB" id="A0A3A5L5P2"/>
<dbReference type="EMBL" id="QZWB01000003">
    <property type="protein sequence ID" value="RJT48188.1"/>
    <property type="molecule type" value="Genomic_DNA"/>
</dbReference>
<organism evidence="1 2">
    <name type="scientific">Legionella taurinensis</name>
    <dbReference type="NCBI Taxonomy" id="70611"/>
    <lineage>
        <taxon>Bacteria</taxon>
        <taxon>Pseudomonadati</taxon>
        <taxon>Pseudomonadota</taxon>
        <taxon>Gammaproteobacteria</taxon>
        <taxon>Legionellales</taxon>
        <taxon>Legionellaceae</taxon>
        <taxon>Legionella</taxon>
    </lineage>
</organism>
<reference evidence="1 2" key="1">
    <citation type="submission" date="2018-09" db="EMBL/GenBank/DDBJ databases">
        <title>Draft genome sequences of Legionella taurinensis isolated from water samples.</title>
        <authorList>
            <person name="Chakeri A."/>
            <person name="Allerberger F."/>
            <person name="Kundi M."/>
            <person name="Ruppitsch W."/>
            <person name="Schmid D."/>
        </authorList>
    </citation>
    <scope>NUCLEOTIDE SEQUENCE [LARGE SCALE GENOMIC DNA]</scope>
    <source>
        <strain evidence="1 2">4570-18-6</strain>
    </source>
</reference>